<feature type="signal peptide" evidence="1">
    <location>
        <begin position="1"/>
        <end position="18"/>
    </location>
</feature>
<dbReference type="EMBL" id="GGFL01012389">
    <property type="protein sequence ID" value="MBW76567.1"/>
    <property type="molecule type" value="Transcribed_RNA"/>
</dbReference>
<protein>
    <submittedName>
        <fullName evidence="2">Putative secreted protein</fullName>
    </submittedName>
</protein>
<proteinExistence type="predicted"/>
<evidence type="ECO:0000256" key="1">
    <source>
        <dbReference type="SAM" id="SignalP"/>
    </source>
</evidence>
<accession>A0A2M4DG73</accession>
<evidence type="ECO:0000313" key="2">
    <source>
        <dbReference type="EMBL" id="MBW76567.1"/>
    </source>
</evidence>
<sequence length="90" mass="9190">MVFESLILLLLRCGTGAAARLARPGTAAAPAHPPLVGSAEFNVVAVVAAEIKAIDLSFGLLAFAIATPAAAAAPKQRCRTCRAFVFIARG</sequence>
<keyword evidence="1" id="KW-0732">Signal</keyword>
<organism evidence="2">
    <name type="scientific">Anopheles darlingi</name>
    <name type="common">Mosquito</name>
    <dbReference type="NCBI Taxonomy" id="43151"/>
    <lineage>
        <taxon>Eukaryota</taxon>
        <taxon>Metazoa</taxon>
        <taxon>Ecdysozoa</taxon>
        <taxon>Arthropoda</taxon>
        <taxon>Hexapoda</taxon>
        <taxon>Insecta</taxon>
        <taxon>Pterygota</taxon>
        <taxon>Neoptera</taxon>
        <taxon>Endopterygota</taxon>
        <taxon>Diptera</taxon>
        <taxon>Nematocera</taxon>
        <taxon>Culicoidea</taxon>
        <taxon>Culicidae</taxon>
        <taxon>Anophelinae</taxon>
        <taxon>Anopheles</taxon>
    </lineage>
</organism>
<dbReference type="AlphaFoldDB" id="A0A2M4DG73"/>
<name>A0A2M4DG73_ANODA</name>
<reference evidence="2" key="1">
    <citation type="submission" date="2018-01" db="EMBL/GenBank/DDBJ databases">
        <title>An insight into the sialome of Amazonian anophelines.</title>
        <authorList>
            <person name="Ribeiro J.M."/>
            <person name="Scarpassa V."/>
            <person name="Calvo E."/>
        </authorList>
    </citation>
    <scope>NUCLEOTIDE SEQUENCE</scope>
</reference>
<feature type="chain" id="PRO_5014708092" evidence="1">
    <location>
        <begin position="19"/>
        <end position="90"/>
    </location>
</feature>